<dbReference type="Proteomes" id="UP000004277">
    <property type="component" value="Unassembled WGS sequence"/>
</dbReference>
<evidence type="ECO:0000313" key="1">
    <source>
        <dbReference type="EMBL" id="TMS58873.1"/>
    </source>
</evidence>
<organism evidence="1 2">
    <name type="scientific">Imbroritus primus</name>
    <dbReference type="NCBI Taxonomy" id="3058603"/>
    <lineage>
        <taxon>Bacteria</taxon>
        <taxon>Pseudomonadati</taxon>
        <taxon>Pseudomonadota</taxon>
        <taxon>Betaproteobacteria</taxon>
        <taxon>Burkholderiales</taxon>
        <taxon>Burkholderiaceae</taxon>
        <taxon>Imbroritus</taxon>
    </lineage>
</organism>
<comment type="caution">
    <text evidence="1">The sequence shown here is derived from an EMBL/GenBank/DDBJ whole genome shotgun (WGS) entry which is preliminary data.</text>
</comment>
<protein>
    <submittedName>
        <fullName evidence="1">Rieske 2Fe-2S domain-containing protein</fullName>
    </submittedName>
</protein>
<keyword evidence="2" id="KW-1185">Reference proteome</keyword>
<name>A0ACD3SRW4_9BURK</name>
<gene>
    <name evidence="1" type="ORF">MW7_009240</name>
</gene>
<reference evidence="1" key="1">
    <citation type="submission" date="2019-05" db="EMBL/GenBank/DDBJ databases">
        <title>Revised genome assembly of Burkholderiaceae (previously Ralstonia) sp. PBA.</title>
        <authorList>
            <person name="Gan H.M."/>
        </authorList>
    </citation>
    <scope>NUCLEOTIDE SEQUENCE</scope>
    <source>
        <strain evidence="1">PBA</strain>
    </source>
</reference>
<accession>A0ACD3SRW4</accession>
<dbReference type="EMBL" id="AKCV02000015">
    <property type="protein sequence ID" value="TMS58873.1"/>
    <property type="molecule type" value="Genomic_DNA"/>
</dbReference>
<evidence type="ECO:0000313" key="2">
    <source>
        <dbReference type="Proteomes" id="UP000004277"/>
    </source>
</evidence>
<proteinExistence type="predicted"/>
<sequence>MSWKKVCEVADVPRGEMKNFSIGAFEVMVIHGDNGHLVVPPSCPHMENALADGFFDGCVLTCNKHLWQWSIPDAQPIGVAEQALLHYPSEIRDAAIWAEVETELQYCHEDECE</sequence>